<evidence type="ECO:0000256" key="1">
    <source>
        <dbReference type="RuleBase" id="RU000487"/>
    </source>
</evidence>
<comment type="similarity">
    <text evidence="1">Belongs to the actin family.</text>
</comment>
<dbReference type="EMBL" id="JAHUZD010000110">
    <property type="protein sequence ID" value="KAI3403962.2"/>
    <property type="molecule type" value="Genomic_DNA"/>
</dbReference>
<dbReference type="Gene3D" id="3.90.640.60">
    <property type="match status" value="1"/>
</dbReference>
<organism evidence="2 3">
    <name type="scientific">Candida oxycetoniae</name>
    <dbReference type="NCBI Taxonomy" id="497107"/>
    <lineage>
        <taxon>Eukaryota</taxon>
        <taxon>Fungi</taxon>
        <taxon>Dikarya</taxon>
        <taxon>Ascomycota</taxon>
        <taxon>Saccharomycotina</taxon>
        <taxon>Pichiomycetes</taxon>
        <taxon>Debaryomycetaceae</taxon>
        <taxon>Candida/Lodderomyces clade</taxon>
        <taxon>Candida</taxon>
    </lineage>
</organism>
<comment type="caution">
    <text evidence="2">The sequence shown here is derived from an EMBL/GenBank/DDBJ whole genome shotgun (WGS) entry which is preliminary data.</text>
</comment>
<sequence>MPLYKENHFLIIYPGSDHMLFSFGIKDSLSPPQFRIPSIVYQNSTTKEYLSSSADNCLPIQPIQDSKITDLDAFNALLQIILSSIIKQHPVTINQIPVLIIVPSLTWSKRQIEYITKFVFEKLEITAFNILDLSLASIFGIGGGTVNATVVHVGDNNIQVAPVIGYQTIKYAGVYIKGVGGKVLDEEIKEKRPDLSESQIDDLKYSGIFEFLQEGEESIQVQNDTNEDEGEFDVAKIVANDDGNEDPDVTSKIRKNKELEKNFFIDSNTQERVVVGKERFFTSSKLIGTISSAIFDSLLKINDLDKRQDCYDNIILVGSVFQIPGLKQKIIAKLITEYLVTEPPTETNGVSDPIVNPAIIKYQQLNEPNLDDGAGSTLSQVPNSIRLAKLPDYFPEWKKPKTLGGSWQDLYFLGGEIYAKQIFSGGSHHHNKELFVASDMYEERGPQSIWDVSI</sequence>
<protein>
    <submittedName>
        <fullName evidence="2">ARP9</fullName>
    </submittedName>
</protein>
<dbReference type="AlphaFoldDB" id="A0AAI9SVZ3"/>
<dbReference type="GeneID" id="73380846"/>
<dbReference type="PANTHER" id="PTHR11937">
    <property type="entry name" value="ACTIN"/>
    <property type="match status" value="1"/>
</dbReference>
<evidence type="ECO:0000313" key="2">
    <source>
        <dbReference type="EMBL" id="KAI3403962.2"/>
    </source>
</evidence>
<keyword evidence="3" id="KW-1185">Reference proteome</keyword>
<name>A0AAI9SVZ3_9ASCO</name>
<dbReference type="SMART" id="SM00268">
    <property type="entry name" value="ACTIN"/>
    <property type="match status" value="1"/>
</dbReference>
<dbReference type="RefSeq" id="XP_049179707.1">
    <property type="nucleotide sequence ID" value="XM_049324541.1"/>
</dbReference>
<dbReference type="Proteomes" id="UP001202479">
    <property type="component" value="Unassembled WGS sequence"/>
</dbReference>
<dbReference type="SUPFAM" id="SSF53067">
    <property type="entry name" value="Actin-like ATPase domain"/>
    <property type="match status" value="2"/>
</dbReference>
<evidence type="ECO:0000313" key="3">
    <source>
        <dbReference type="Proteomes" id="UP001202479"/>
    </source>
</evidence>
<dbReference type="InterPro" id="IPR004000">
    <property type="entry name" value="Actin"/>
</dbReference>
<dbReference type="Gene3D" id="3.30.420.40">
    <property type="match status" value="2"/>
</dbReference>
<reference evidence="2" key="1">
    <citation type="journal article" date="2022" name="DNA Res.">
        <title>Genome analysis of five recently described species of the CUG-Ser clade uncovers Candida theae as a new hybrid lineage with pathogenic potential in the Candida parapsilosis species complex.</title>
        <authorList>
            <person name="Mixao V."/>
            <person name="Del Olmo V."/>
            <person name="Hegedusova E."/>
            <person name="Saus E."/>
            <person name="Pryszcz L."/>
            <person name="Cillingova A."/>
            <person name="Nosek J."/>
            <person name="Gabaldon T."/>
        </authorList>
    </citation>
    <scope>NUCLEOTIDE SEQUENCE</scope>
    <source>
        <strain evidence="2">CBS 10844</strain>
    </source>
</reference>
<gene>
    <name evidence="2" type="ORF">KGF56_003229</name>
</gene>
<accession>A0AAI9SVZ3</accession>
<dbReference type="InterPro" id="IPR043129">
    <property type="entry name" value="ATPase_NBD"/>
</dbReference>
<dbReference type="Pfam" id="PF00022">
    <property type="entry name" value="Actin"/>
    <property type="match status" value="1"/>
</dbReference>
<proteinExistence type="inferred from homology"/>